<dbReference type="PANTHER" id="PTHR46721">
    <property type="entry name" value="FORKHEAD BOX PROTEIN N1"/>
    <property type="match status" value="1"/>
</dbReference>
<comment type="subcellular location">
    <subcellularLocation>
        <location evidence="6">Nucleus</location>
    </subcellularLocation>
</comment>
<protein>
    <recommendedName>
        <fullName evidence="7">Fork-head domain-containing protein</fullName>
    </recommendedName>
</protein>
<keyword evidence="1" id="KW-0217">Developmental protein</keyword>
<dbReference type="InterPro" id="IPR049624">
    <property type="entry name" value="FOXN1_4"/>
</dbReference>
<dbReference type="GO" id="GO:0000981">
    <property type="term" value="F:DNA-binding transcription factor activity, RNA polymerase II-specific"/>
    <property type="evidence" value="ECO:0007669"/>
    <property type="project" value="TreeGrafter"/>
</dbReference>
<dbReference type="SUPFAM" id="SSF46785">
    <property type="entry name" value="Winged helix' DNA-binding domain"/>
    <property type="match status" value="1"/>
</dbReference>
<dbReference type="Gene3D" id="1.10.10.10">
    <property type="entry name" value="Winged helix-like DNA-binding domain superfamily/Winged helix DNA-binding domain"/>
    <property type="match status" value="1"/>
</dbReference>
<reference evidence="8" key="1">
    <citation type="submission" date="2023-07" db="EMBL/GenBank/DDBJ databases">
        <title>Chromosome-level genome assembly of Artemia franciscana.</title>
        <authorList>
            <person name="Jo E."/>
        </authorList>
    </citation>
    <scope>NUCLEOTIDE SEQUENCE</scope>
    <source>
        <tissue evidence="8">Whole body</tissue>
    </source>
</reference>
<dbReference type="SMART" id="SM00339">
    <property type="entry name" value="FH"/>
    <property type="match status" value="1"/>
</dbReference>
<dbReference type="PROSITE" id="PS50039">
    <property type="entry name" value="FORK_HEAD_3"/>
    <property type="match status" value="1"/>
</dbReference>
<dbReference type="InterPro" id="IPR001766">
    <property type="entry name" value="Fork_head_dom"/>
</dbReference>
<dbReference type="EMBL" id="JAVRJZ010000003">
    <property type="protein sequence ID" value="KAK2724451.1"/>
    <property type="molecule type" value="Genomic_DNA"/>
</dbReference>
<proteinExistence type="predicted"/>
<comment type="caution">
    <text evidence="8">The sequence shown here is derived from an EMBL/GenBank/DDBJ whole genome shotgun (WGS) entry which is preliminary data.</text>
</comment>
<evidence type="ECO:0000256" key="2">
    <source>
        <dbReference type="ARBA" id="ARBA00023015"/>
    </source>
</evidence>
<sequence length="298" mass="33998">MNQEEASNLGILNNSYFSLESAHGNPAYDEVSFDGLSSNHSVPLNIKSETSDEPLTLRKDEQWYESNLVTFSQCDSELETAINPNMVLLPKSKENNCSGSLFVNCEQDEVNQGQNKPNCSYSCLVAMALLNSEKGYLDVNGIYDFLRENFQYFKTTHPQWKNVVRHALSFCRWFKKIQYQGNKRLNYWTIDPLLTHRIKSKVSKVLKKKSVAEKWLTHPEKFDDIKRGSLLRKYEPFSAPLVNLVETYPTIMQKHRRLFCAAFHCCAEIADHSHDVVCLGLNALRCDAPDDRGSSAAA</sequence>
<dbReference type="AlphaFoldDB" id="A0AA88LHR8"/>
<evidence type="ECO:0000313" key="9">
    <source>
        <dbReference type="Proteomes" id="UP001187531"/>
    </source>
</evidence>
<dbReference type="InterPro" id="IPR036388">
    <property type="entry name" value="WH-like_DNA-bd_sf"/>
</dbReference>
<feature type="domain" description="Fork-head" evidence="7">
    <location>
        <begin position="116"/>
        <end position="192"/>
    </location>
</feature>
<accession>A0AA88LHR8</accession>
<keyword evidence="3 6" id="KW-0238">DNA-binding</keyword>
<evidence type="ECO:0000256" key="3">
    <source>
        <dbReference type="ARBA" id="ARBA00023125"/>
    </source>
</evidence>
<feature type="DNA-binding region" description="Fork-head" evidence="6">
    <location>
        <begin position="116"/>
        <end position="192"/>
    </location>
</feature>
<evidence type="ECO:0000313" key="8">
    <source>
        <dbReference type="EMBL" id="KAK2724451.1"/>
    </source>
</evidence>
<evidence type="ECO:0000256" key="1">
    <source>
        <dbReference type="ARBA" id="ARBA00022473"/>
    </source>
</evidence>
<keyword evidence="5 6" id="KW-0539">Nucleus</keyword>
<name>A0AA88LHR8_ARTSF</name>
<evidence type="ECO:0000259" key="7">
    <source>
        <dbReference type="PROSITE" id="PS50039"/>
    </source>
</evidence>
<dbReference type="InterPro" id="IPR036390">
    <property type="entry name" value="WH_DNA-bd_sf"/>
</dbReference>
<dbReference type="GO" id="GO:0005634">
    <property type="term" value="C:nucleus"/>
    <property type="evidence" value="ECO:0007669"/>
    <property type="project" value="UniProtKB-SubCell"/>
</dbReference>
<organism evidence="8 9">
    <name type="scientific">Artemia franciscana</name>
    <name type="common">Brine shrimp</name>
    <name type="synonym">Artemia sanfranciscana</name>
    <dbReference type="NCBI Taxonomy" id="6661"/>
    <lineage>
        <taxon>Eukaryota</taxon>
        <taxon>Metazoa</taxon>
        <taxon>Ecdysozoa</taxon>
        <taxon>Arthropoda</taxon>
        <taxon>Crustacea</taxon>
        <taxon>Branchiopoda</taxon>
        <taxon>Anostraca</taxon>
        <taxon>Artemiidae</taxon>
        <taxon>Artemia</taxon>
    </lineage>
</organism>
<dbReference type="PRINTS" id="PR00053">
    <property type="entry name" value="FORKHEAD"/>
</dbReference>
<evidence type="ECO:0000256" key="5">
    <source>
        <dbReference type="ARBA" id="ARBA00023242"/>
    </source>
</evidence>
<evidence type="ECO:0000256" key="6">
    <source>
        <dbReference type="PROSITE-ProRule" id="PRU00089"/>
    </source>
</evidence>
<keyword evidence="9" id="KW-1185">Reference proteome</keyword>
<dbReference type="Pfam" id="PF00250">
    <property type="entry name" value="Forkhead"/>
    <property type="match status" value="1"/>
</dbReference>
<dbReference type="GO" id="GO:0000976">
    <property type="term" value="F:transcription cis-regulatory region binding"/>
    <property type="evidence" value="ECO:0007669"/>
    <property type="project" value="TreeGrafter"/>
</dbReference>
<gene>
    <name evidence="8" type="ORF">QYM36_001082</name>
</gene>
<dbReference type="PANTHER" id="PTHR46721:SF3">
    <property type="entry name" value="FORKHEAD BOX N1"/>
    <property type="match status" value="1"/>
</dbReference>
<keyword evidence="2" id="KW-0805">Transcription regulation</keyword>
<evidence type="ECO:0000256" key="4">
    <source>
        <dbReference type="ARBA" id="ARBA00023163"/>
    </source>
</evidence>
<keyword evidence="4" id="KW-0804">Transcription</keyword>
<dbReference type="Proteomes" id="UP001187531">
    <property type="component" value="Unassembled WGS sequence"/>
</dbReference>